<proteinExistence type="predicted"/>
<keyword evidence="1" id="KW-0812">Transmembrane</keyword>
<sequence>MLPVWIRPWLLAALLCYCIFGVYWYLMVGYAHGWQEDERLTLATTLAEPIGWDSLEATAAGDDALLSVESRGRDPEAEACASDGPCRERCQADGRVATGPDRPVLNCLASPPQTDKNEAEQRIDRLMRQRHPLGLSYLLRSDGRKVTTIARLQGEVQAMRCGANGRCYLLAQLPDVDDRTVFVSDDFGHHWRLAAQGVLEKAYVPRIVGVDGDRIWVDGFKRVFLSSDGGRHWRVLADEQRLMAYRPELTSESLYDDKNSDHFDWYMDDAGMLHAVAGGRYQRAPDSVMIQVDAASGEIVSATKYDGAFTDIENGPGGQLFGVYRSNLPERYTLYRIRGEERQPLRATGSERMGSLVANSRWLMLDIGRNDGEHRALSRDGGQTWQAMDTIRVRDRDVFDPTGAGLLRFGYTDRSEYYPYYWIRP</sequence>
<comment type="caution">
    <text evidence="2">The sequence shown here is derived from an EMBL/GenBank/DDBJ whole genome shotgun (WGS) entry which is preliminary data.</text>
</comment>
<name>A0A423PLV5_9GAMM</name>
<keyword evidence="3" id="KW-1185">Reference proteome</keyword>
<protein>
    <recommendedName>
        <fullName evidence="4">Photosynthesis system II assembly factor Ycf48/Hcf136-like domain-containing protein</fullName>
    </recommendedName>
</protein>
<organism evidence="2 3">
    <name type="scientific">Salinisphaera orenii MK-B5</name>
    <dbReference type="NCBI Taxonomy" id="856730"/>
    <lineage>
        <taxon>Bacteria</taxon>
        <taxon>Pseudomonadati</taxon>
        <taxon>Pseudomonadota</taxon>
        <taxon>Gammaproteobacteria</taxon>
        <taxon>Salinisphaerales</taxon>
        <taxon>Salinisphaeraceae</taxon>
        <taxon>Salinisphaera</taxon>
    </lineage>
</organism>
<dbReference type="SUPFAM" id="SSF110296">
    <property type="entry name" value="Oligoxyloglucan reducing end-specific cellobiohydrolase"/>
    <property type="match status" value="1"/>
</dbReference>
<dbReference type="AlphaFoldDB" id="A0A423PLV5"/>
<evidence type="ECO:0000256" key="1">
    <source>
        <dbReference type="SAM" id="Phobius"/>
    </source>
</evidence>
<accession>A0A423PLV5</accession>
<evidence type="ECO:0000313" key="2">
    <source>
        <dbReference type="EMBL" id="ROO26512.1"/>
    </source>
</evidence>
<keyword evidence="1" id="KW-1133">Transmembrane helix</keyword>
<gene>
    <name evidence="2" type="ORF">SAOR_10240</name>
</gene>
<reference evidence="2 3" key="1">
    <citation type="submission" date="2013-10" db="EMBL/GenBank/DDBJ databases">
        <title>Salinisphaera orenii MK-B5 Genome Sequencing.</title>
        <authorList>
            <person name="Lai Q."/>
            <person name="Li C."/>
            <person name="Shao Z."/>
        </authorList>
    </citation>
    <scope>NUCLEOTIDE SEQUENCE [LARGE SCALE GENOMIC DNA]</scope>
    <source>
        <strain evidence="2 3">MK-B5</strain>
    </source>
</reference>
<dbReference type="InterPro" id="IPR015943">
    <property type="entry name" value="WD40/YVTN_repeat-like_dom_sf"/>
</dbReference>
<feature type="transmembrane region" description="Helical" evidence="1">
    <location>
        <begin position="6"/>
        <end position="26"/>
    </location>
</feature>
<keyword evidence="1" id="KW-0472">Membrane</keyword>
<dbReference type="RefSeq" id="WP_123631340.1">
    <property type="nucleotide sequence ID" value="NZ_AYKH01000020.1"/>
</dbReference>
<dbReference type="Proteomes" id="UP000283993">
    <property type="component" value="Unassembled WGS sequence"/>
</dbReference>
<evidence type="ECO:0008006" key="4">
    <source>
        <dbReference type="Google" id="ProtNLM"/>
    </source>
</evidence>
<evidence type="ECO:0000313" key="3">
    <source>
        <dbReference type="Proteomes" id="UP000283993"/>
    </source>
</evidence>
<dbReference type="Gene3D" id="2.130.10.10">
    <property type="entry name" value="YVTN repeat-like/Quinoprotein amine dehydrogenase"/>
    <property type="match status" value="1"/>
</dbReference>
<dbReference type="EMBL" id="AYKH01000020">
    <property type="protein sequence ID" value="ROO26512.1"/>
    <property type="molecule type" value="Genomic_DNA"/>
</dbReference>